<evidence type="ECO:0000313" key="1">
    <source>
        <dbReference type="EMBL" id="EAY28006.1"/>
    </source>
</evidence>
<sequence length="69" mass="7634">MVSQGLIKSYCTPKRTTQRLGYTACAKSCKATRFAGSFFCLSAHFYPAGQQIQCIGNIFDAQILNFENS</sequence>
<gene>
    <name evidence="1" type="ORF">M23134_02675</name>
</gene>
<evidence type="ECO:0000313" key="2">
    <source>
        <dbReference type="Proteomes" id="UP000004095"/>
    </source>
</evidence>
<protein>
    <submittedName>
        <fullName evidence="1">Uncharacterized protein</fullName>
    </submittedName>
</protein>
<dbReference type="EMBL" id="AAWS01000019">
    <property type="protein sequence ID" value="EAY28006.1"/>
    <property type="molecule type" value="Genomic_DNA"/>
</dbReference>
<dbReference type="AlphaFoldDB" id="A1ZNW7"/>
<proteinExistence type="predicted"/>
<reference evidence="1 2" key="1">
    <citation type="submission" date="2007-01" db="EMBL/GenBank/DDBJ databases">
        <authorList>
            <person name="Haygood M."/>
            <person name="Podell S."/>
            <person name="Anderson C."/>
            <person name="Hopkinson B."/>
            <person name="Roe K."/>
            <person name="Barbeau K."/>
            <person name="Gaasterland T."/>
            <person name="Ferriera S."/>
            <person name="Johnson J."/>
            <person name="Kravitz S."/>
            <person name="Beeson K."/>
            <person name="Sutton G."/>
            <person name="Rogers Y.-H."/>
            <person name="Friedman R."/>
            <person name="Frazier M."/>
            <person name="Venter J.C."/>
        </authorList>
    </citation>
    <scope>NUCLEOTIDE SEQUENCE [LARGE SCALE GENOMIC DNA]</scope>
    <source>
        <strain evidence="1 2">ATCC 23134</strain>
    </source>
</reference>
<organism evidence="1 2">
    <name type="scientific">Microscilla marina ATCC 23134</name>
    <dbReference type="NCBI Taxonomy" id="313606"/>
    <lineage>
        <taxon>Bacteria</taxon>
        <taxon>Pseudomonadati</taxon>
        <taxon>Bacteroidota</taxon>
        <taxon>Cytophagia</taxon>
        <taxon>Cytophagales</taxon>
        <taxon>Microscillaceae</taxon>
        <taxon>Microscilla</taxon>
    </lineage>
</organism>
<dbReference type="Proteomes" id="UP000004095">
    <property type="component" value="Unassembled WGS sequence"/>
</dbReference>
<comment type="caution">
    <text evidence="1">The sequence shown here is derived from an EMBL/GenBank/DDBJ whole genome shotgun (WGS) entry which is preliminary data.</text>
</comment>
<accession>A1ZNW7</accession>
<keyword evidence="2" id="KW-1185">Reference proteome</keyword>
<name>A1ZNW7_MICM2</name>